<reference evidence="1 2" key="1">
    <citation type="submission" date="2019-10" db="EMBL/GenBank/DDBJ databases">
        <authorList>
            <person name="Karimi E."/>
        </authorList>
    </citation>
    <scope>NUCLEOTIDE SEQUENCE [LARGE SCALE GENOMIC DNA]</scope>
    <source>
        <strain evidence="1">Acinetobacter sp. 8BE</strain>
    </source>
</reference>
<sequence length="403" mass="46879">MNLPFNPLAQALSTAGCFELSDRELLDERELDLFHLKSFDNVPYDLWVPDERQYTTMTAISRLSINCAEHETPAIVLQTKMTAKGEVVTHQFSHWFEPVRSTFDQCMLFESGHFKVGSEILSYVDARSAYPDTPLLQMLPPPGVPLEPCRIEIIQRINQFLKRIRENMLGPETKRELRKRRKHCRKNYRSSVKWLGKYFNTHSKLLVLRLDLCYKYDISELTNTSPDFNSPRHNVHCLMTIKADVEQLLGDFRSDPILKEIIGYYLKFEHGPYKGQHVHCIFLLDGHDHQKDVKWAENIGQHWVKLTNGRGTYHNCNRNSSDYKYPCTGMISYDDHEKIHNLCRCLAYLTKADQYFLFGPLACFRTIQKSVAPKEKSGLGRPREKTSTPLSFDSVKKFYKGKC</sequence>
<accession>A0A653KBK6</accession>
<dbReference type="EMBL" id="CABWKZ010000035">
    <property type="protein sequence ID" value="VXA57451.1"/>
    <property type="molecule type" value="Genomic_DNA"/>
</dbReference>
<dbReference type="RefSeq" id="WP_159725783.1">
    <property type="nucleotide sequence ID" value="NZ_LR732748.1"/>
</dbReference>
<proteinExistence type="predicted"/>
<evidence type="ECO:0000313" key="2">
    <source>
        <dbReference type="Proteomes" id="UP000430404"/>
    </source>
</evidence>
<evidence type="ECO:0008006" key="3">
    <source>
        <dbReference type="Google" id="ProtNLM"/>
    </source>
</evidence>
<protein>
    <recommendedName>
        <fullName evidence="3">Inovirus Gp2 family protein</fullName>
    </recommendedName>
</protein>
<organism evidence="1 2">
    <name type="scientific">Acinetobacter proteolyticus</name>
    <dbReference type="NCBI Taxonomy" id="1776741"/>
    <lineage>
        <taxon>Bacteria</taxon>
        <taxon>Pseudomonadati</taxon>
        <taxon>Pseudomonadota</taxon>
        <taxon>Gammaproteobacteria</taxon>
        <taxon>Moraxellales</taxon>
        <taxon>Moraxellaceae</taxon>
        <taxon>Acinetobacter</taxon>
    </lineage>
</organism>
<dbReference type="Proteomes" id="UP000430404">
    <property type="component" value="Unassembled WGS sequence"/>
</dbReference>
<name>A0A653KBK6_9GAMM</name>
<dbReference type="AlphaFoldDB" id="A0A653KBK6"/>
<evidence type="ECO:0000313" key="1">
    <source>
        <dbReference type="EMBL" id="VXA57451.1"/>
    </source>
</evidence>
<gene>
    <name evidence="1" type="ORF">ACI8B_400001</name>
</gene>